<dbReference type="Pfam" id="PF00106">
    <property type="entry name" value="adh_short"/>
    <property type="match status" value="1"/>
</dbReference>
<dbReference type="CDD" id="cd05325">
    <property type="entry name" value="carb_red_sniffer_like_SDR_c"/>
    <property type="match status" value="1"/>
</dbReference>
<keyword evidence="2" id="KW-0560">Oxidoreductase</keyword>
<comment type="similarity">
    <text evidence="3">Belongs to the short-chain dehydrogenases/reductases (SDR) family.</text>
</comment>
<dbReference type="InterPro" id="IPR051468">
    <property type="entry name" value="Fungal_SecMetab_SDRs"/>
</dbReference>
<dbReference type="InterPro" id="IPR002347">
    <property type="entry name" value="SDR_fam"/>
</dbReference>
<dbReference type="GO" id="GO:0016491">
    <property type="term" value="F:oxidoreductase activity"/>
    <property type="evidence" value="ECO:0007669"/>
    <property type="project" value="UniProtKB-KW"/>
</dbReference>
<sequence length="252" mass="27695">MAFSVLVTGANRGIGLELTRRLVSQSGTDQAKHVFATCRNTGDCKDLDDIKEKHDNLHILELDVTDEASYPRLVKQVEQVVKGDGLNLLINNAGFANNQPLHELTSEQMRHMYDVNCIAPIMLTKAFLPLLRAGSHANPDLSGEIMCWKRAAVVNINSRMGSIADNGMGKFYAYRASKAAQNAVTRSLGIDLRPERILVVSVDPGWVQTRMGGPNGKISPEESARRIVSTLSKLGPEHTSTYMDNLGEPLPW</sequence>
<dbReference type="SUPFAM" id="SSF51735">
    <property type="entry name" value="NAD(P)-binding Rossmann-fold domains"/>
    <property type="match status" value="1"/>
</dbReference>
<evidence type="ECO:0000313" key="4">
    <source>
        <dbReference type="EMBL" id="KAF0291959.1"/>
    </source>
</evidence>
<dbReference type="PANTHER" id="PTHR43544:SF7">
    <property type="entry name" value="NADB-LER2"/>
    <property type="match status" value="1"/>
</dbReference>
<gene>
    <name evidence="4" type="primary">csgA_0</name>
    <name evidence="4" type="ORF">FJT64_010020</name>
</gene>
<reference evidence="4 5" key="1">
    <citation type="submission" date="2019-07" db="EMBL/GenBank/DDBJ databases">
        <title>Draft genome assembly of a fouling barnacle, Amphibalanus amphitrite (Darwin, 1854): The first reference genome for Thecostraca.</title>
        <authorList>
            <person name="Kim W."/>
        </authorList>
    </citation>
    <scope>NUCLEOTIDE SEQUENCE [LARGE SCALE GENOMIC DNA]</scope>
    <source>
        <strain evidence="4">SNU_AA5</strain>
        <tissue evidence="4">Soma without cirri and trophi</tissue>
    </source>
</reference>
<evidence type="ECO:0000256" key="1">
    <source>
        <dbReference type="ARBA" id="ARBA00022857"/>
    </source>
</evidence>
<protein>
    <submittedName>
        <fullName evidence="4">C-factor</fullName>
    </submittedName>
</protein>
<evidence type="ECO:0000313" key="5">
    <source>
        <dbReference type="Proteomes" id="UP000440578"/>
    </source>
</evidence>
<dbReference type="PRINTS" id="PR00081">
    <property type="entry name" value="GDHRDH"/>
</dbReference>
<dbReference type="Gene3D" id="3.40.50.720">
    <property type="entry name" value="NAD(P)-binding Rossmann-like Domain"/>
    <property type="match status" value="1"/>
</dbReference>
<dbReference type="OrthoDB" id="9982184at2759"/>
<proteinExistence type="inferred from homology"/>
<evidence type="ECO:0000256" key="3">
    <source>
        <dbReference type="RuleBase" id="RU000363"/>
    </source>
</evidence>
<dbReference type="PRINTS" id="PR00080">
    <property type="entry name" value="SDRFAMILY"/>
</dbReference>
<dbReference type="GO" id="GO:0005737">
    <property type="term" value="C:cytoplasm"/>
    <property type="evidence" value="ECO:0007669"/>
    <property type="project" value="TreeGrafter"/>
</dbReference>
<organism evidence="4 5">
    <name type="scientific">Amphibalanus amphitrite</name>
    <name type="common">Striped barnacle</name>
    <name type="synonym">Balanus amphitrite</name>
    <dbReference type="NCBI Taxonomy" id="1232801"/>
    <lineage>
        <taxon>Eukaryota</taxon>
        <taxon>Metazoa</taxon>
        <taxon>Ecdysozoa</taxon>
        <taxon>Arthropoda</taxon>
        <taxon>Crustacea</taxon>
        <taxon>Multicrustacea</taxon>
        <taxon>Cirripedia</taxon>
        <taxon>Thoracica</taxon>
        <taxon>Thoracicalcarea</taxon>
        <taxon>Balanomorpha</taxon>
        <taxon>Balanoidea</taxon>
        <taxon>Balanidae</taxon>
        <taxon>Amphibalaninae</taxon>
        <taxon>Amphibalanus</taxon>
    </lineage>
</organism>
<dbReference type="AlphaFoldDB" id="A0A6A4VFM8"/>
<dbReference type="InterPro" id="IPR036291">
    <property type="entry name" value="NAD(P)-bd_dom_sf"/>
</dbReference>
<comment type="caution">
    <text evidence="4">The sequence shown here is derived from an EMBL/GenBank/DDBJ whole genome shotgun (WGS) entry which is preliminary data.</text>
</comment>
<dbReference type="EMBL" id="VIIS01001847">
    <property type="protein sequence ID" value="KAF0291959.1"/>
    <property type="molecule type" value="Genomic_DNA"/>
</dbReference>
<dbReference type="PANTHER" id="PTHR43544">
    <property type="entry name" value="SHORT-CHAIN DEHYDROGENASE/REDUCTASE"/>
    <property type="match status" value="1"/>
</dbReference>
<dbReference type="Proteomes" id="UP000440578">
    <property type="component" value="Unassembled WGS sequence"/>
</dbReference>
<name>A0A6A4VFM8_AMPAM</name>
<keyword evidence="1" id="KW-0521">NADP</keyword>
<evidence type="ECO:0000256" key="2">
    <source>
        <dbReference type="ARBA" id="ARBA00023002"/>
    </source>
</evidence>
<accession>A0A6A4VFM8</accession>
<keyword evidence="5" id="KW-1185">Reference proteome</keyword>